<evidence type="ECO:0000313" key="15">
    <source>
        <dbReference type="Proteomes" id="UP000594121"/>
    </source>
</evidence>
<dbReference type="FunFam" id="3.40.50.620:FF:000068">
    <property type="entry name" value="Cysteine--tRNA ligase"/>
    <property type="match status" value="1"/>
</dbReference>
<dbReference type="CDD" id="cd00672">
    <property type="entry name" value="CysRS_core"/>
    <property type="match status" value="1"/>
</dbReference>
<feature type="binding site" evidence="12">
    <location>
        <position position="235"/>
    </location>
    <ligand>
        <name>Zn(2+)</name>
        <dbReference type="ChEBI" id="CHEBI:29105"/>
    </ligand>
</feature>
<comment type="catalytic activity">
    <reaction evidence="11 12">
        <text>tRNA(Cys) + L-cysteine + ATP = L-cysteinyl-tRNA(Cys) + AMP + diphosphate</text>
        <dbReference type="Rhea" id="RHEA:17773"/>
        <dbReference type="Rhea" id="RHEA-COMP:9661"/>
        <dbReference type="Rhea" id="RHEA-COMP:9679"/>
        <dbReference type="ChEBI" id="CHEBI:30616"/>
        <dbReference type="ChEBI" id="CHEBI:33019"/>
        <dbReference type="ChEBI" id="CHEBI:35235"/>
        <dbReference type="ChEBI" id="CHEBI:78442"/>
        <dbReference type="ChEBI" id="CHEBI:78517"/>
        <dbReference type="ChEBI" id="CHEBI:456215"/>
        <dbReference type="EC" id="6.1.1.16"/>
    </reaction>
</comment>
<feature type="short sequence motif" description="'KMSKS' region" evidence="12">
    <location>
        <begin position="264"/>
        <end position="268"/>
    </location>
</feature>
<dbReference type="Pfam" id="PF01406">
    <property type="entry name" value="tRNA-synt_1e"/>
    <property type="match status" value="1"/>
</dbReference>
<feature type="domain" description="Cysteinyl-tRNA synthetase class Ia DALR" evidence="13">
    <location>
        <begin position="354"/>
        <end position="421"/>
    </location>
</feature>
<dbReference type="SUPFAM" id="SSF52374">
    <property type="entry name" value="Nucleotidylyl transferase"/>
    <property type="match status" value="1"/>
</dbReference>
<organism evidence="14 15">
    <name type="scientific">Infirmifilum lucidum</name>
    <dbReference type="NCBI Taxonomy" id="2776706"/>
    <lineage>
        <taxon>Archaea</taxon>
        <taxon>Thermoproteota</taxon>
        <taxon>Thermoprotei</taxon>
        <taxon>Thermofilales</taxon>
        <taxon>Thermofilaceae</taxon>
        <taxon>Infirmifilum</taxon>
    </lineage>
</organism>
<accession>A0A7L9FKW6</accession>
<evidence type="ECO:0000256" key="12">
    <source>
        <dbReference type="HAMAP-Rule" id="MF_00041"/>
    </source>
</evidence>
<comment type="subcellular location">
    <subcellularLocation>
        <location evidence="1 12">Cytoplasm</location>
    </subcellularLocation>
</comment>
<evidence type="ECO:0000313" key="14">
    <source>
        <dbReference type="EMBL" id="QOJ79455.1"/>
    </source>
</evidence>
<keyword evidence="6 12" id="KW-0547">Nucleotide-binding</keyword>
<dbReference type="HAMAP" id="MF_00041">
    <property type="entry name" value="Cys_tRNA_synth"/>
    <property type="match status" value="1"/>
</dbReference>
<evidence type="ECO:0000256" key="7">
    <source>
        <dbReference type="ARBA" id="ARBA00022833"/>
    </source>
</evidence>
<dbReference type="InterPro" id="IPR014729">
    <property type="entry name" value="Rossmann-like_a/b/a_fold"/>
</dbReference>
<evidence type="ECO:0000259" key="13">
    <source>
        <dbReference type="SMART" id="SM00840"/>
    </source>
</evidence>
<dbReference type="InterPro" id="IPR024909">
    <property type="entry name" value="Cys-tRNA/MSH_ligase"/>
</dbReference>
<keyword evidence="4 12" id="KW-0436">Ligase</keyword>
<gene>
    <name evidence="12" type="primary">cysS</name>
    <name evidence="14" type="ORF">IG193_03060</name>
</gene>
<evidence type="ECO:0000256" key="6">
    <source>
        <dbReference type="ARBA" id="ARBA00022741"/>
    </source>
</evidence>
<name>A0A7L9FKW6_9CREN</name>
<dbReference type="EC" id="6.1.1.16" evidence="12"/>
<dbReference type="GO" id="GO:0005524">
    <property type="term" value="F:ATP binding"/>
    <property type="evidence" value="ECO:0007669"/>
    <property type="project" value="UniProtKB-UniRule"/>
</dbReference>
<dbReference type="Gene3D" id="3.40.50.620">
    <property type="entry name" value="HUPs"/>
    <property type="match status" value="1"/>
</dbReference>
<dbReference type="EMBL" id="CP062310">
    <property type="protein sequence ID" value="QOJ79455.1"/>
    <property type="molecule type" value="Genomic_DNA"/>
</dbReference>
<keyword evidence="5 12" id="KW-0479">Metal-binding</keyword>
<evidence type="ECO:0000256" key="3">
    <source>
        <dbReference type="ARBA" id="ARBA00022490"/>
    </source>
</evidence>
<dbReference type="GO" id="GO:0008270">
    <property type="term" value="F:zinc ion binding"/>
    <property type="evidence" value="ECO:0007669"/>
    <property type="project" value="UniProtKB-UniRule"/>
</dbReference>
<dbReference type="AlphaFoldDB" id="A0A7L9FKW6"/>
<sequence length="476" mass="55186">MLQVYNTLTRSIEVFEPVTPGRVLMYVCGPTVYDFSHVGHARTYVAFDVIKRYLRLRGYDVVHVQNITDIDDKIINRAREEGRDWREIADEYTRDYVDSLRKLRVFVDVHPRVTEHIGEIIDFIQKLIDKGHAYVAPSGSVYFDVGTYEDYGRLSGRLDKRMWSQEEFATEKKNPYDFALWKARKPGEPYWESPWGPGRPGWHIECSVMSSRYLGSRFDIHGGGSDLIFPHHENERAQSESLFGERPWVKYWMHTGMLQVGGEKMSKSLKNIVPLKDLFNTYDPLAVRLWLASAHYRTVLSFSDEALQQAQANLQRLRGAAQLVYRLSREAEPTGRLTDSELMVLEEMSRIRRDFYESMDQDFNASAAFASVMRLVSLIYSQISTNPSYTTVLKAYKLLEEFNAVLGVLDDVLHEPPQQLVPVDELINLLVEVRSILRGQRNWELSDYIRAKLGELGVVLMDEKDKTRWVLRPLRS</sequence>
<evidence type="ECO:0000256" key="9">
    <source>
        <dbReference type="ARBA" id="ARBA00022917"/>
    </source>
</evidence>
<evidence type="ECO:0000256" key="4">
    <source>
        <dbReference type="ARBA" id="ARBA00022598"/>
    </source>
</evidence>
<dbReference type="InterPro" id="IPR009080">
    <property type="entry name" value="tRNAsynth_Ia_anticodon-bd"/>
</dbReference>
<dbReference type="GeneID" id="59148842"/>
<dbReference type="Proteomes" id="UP000594121">
    <property type="component" value="Chromosome"/>
</dbReference>
<dbReference type="NCBIfam" id="TIGR00435">
    <property type="entry name" value="cysS"/>
    <property type="match status" value="1"/>
</dbReference>
<evidence type="ECO:0000256" key="8">
    <source>
        <dbReference type="ARBA" id="ARBA00022840"/>
    </source>
</evidence>
<feature type="binding site" evidence="12">
    <location>
        <position position="231"/>
    </location>
    <ligand>
        <name>Zn(2+)</name>
        <dbReference type="ChEBI" id="CHEBI:29105"/>
    </ligand>
</feature>
<keyword evidence="3 12" id="KW-0963">Cytoplasm</keyword>
<dbReference type="SUPFAM" id="SSF47323">
    <property type="entry name" value="Anticodon-binding domain of a subclass of class I aminoacyl-tRNA synthetases"/>
    <property type="match status" value="1"/>
</dbReference>
<dbReference type="InterPro" id="IPR015273">
    <property type="entry name" value="Cys-tRNA-synt_Ia_DALR"/>
</dbReference>
<keyword evidence="15" id="KW-1185">Reference proteome</keyword>
<dbReference type="PANTHER" id="PTHR10890">
    <property type="entry name" value="CYSTEINYL-TRNA SYNTHETASE"/>
    <property type="match status" value="1"/>
</dbReference>
<comment type="cofactor">
    <cofactor evidence="12">
        <name>Zn(2+)</name>
        <dbReference type="ChEBI" id="CHEBI:29105"/>
    </cofactor>
    <text evidence="12">Binds 1 zinc ion per subunit.</text>
</comment>
<dbReference type="InterPro" id="IPR032678">
    <property type="entry name" value="tRNA-synt_1_cat_dom"/>
</dbReference>
<protein>
    <recommendedName>
        <fullName evidence="12">Cysteine--tRNA ligase</fullName>
        <ecNumber evidence="12">6.1.1.16</ecNumber>
    </recommendedName>
    <alternativeName>
        <fullName evidence="12">Cysteinyl-tRNA synthetase</fullName>
        <shortName evidence="12">CysRS</shortName>
    </alternativeName>
</protein>
<dbReference type="PRINTS" id="PR00983">
    <property type="entry name" value="TRNASYNTHCYS"/>
</dbReference>
<dbReference type="InParanoid" id="A0A7L9FKW6"/>
<evidence type="ECO:0000256" key="11">
    <source>
        <dbReference type="ARBA" id="ARBA00047398"/>
    </source>
</evidence>
<dbReference type="KEGG" id="thel:IG193_03060"/>
<dbReference type="PANTHER" id="PTHR10890:SF3">
    <property type="entry name" value="CYSTEINE--TRNA LIGASE, CYTOPLASMIC"/>
    <property type="match status" value="1"/>
</dbReference>
<reference evidence="14 15" key="1">
    <citation type="submission" date="2020-10" db="EMBL/GenBank/DDBJ databases">
        <title>Thermofilum lucidum 3507LT sp. nov. a novel member of Thermofilaceae family isolated from Chile hot spring, and proposal of description order Thermofilales.</title>
        <authorList>
            <person name="Zayulina K.S."/>
            <person name="Elcheninov A.G."/>
            <person name="Toshchakov S.V."/>
            <person name="Kublanov I.V."/>
        </authorList>
    </citation>
    <scope>NUCLEOTIDE SEQUENCE [LARGE SCALE GENOMIC DNA]</scope>
    <source>
        <strain evidence="14 15">3507LT</strain>
    </source>
</reference>
<dbReference type="SMART" id="SM00840">
    <property type="entry name" value="DALR_2"/>
    <property type="match status" value="1"/>
</dbReference>
<evidence type="ECO:0000256" key="10">
    <source>
        <dbReference type="ARBA" id="ARBA00023146"/>
    </source>
</evidence>
<keyword evidence="9 12" id="KW-0648">Protein biosynthesis</keyword>
<keyword evidence="7 12" id="KW-0862">Zinc</keyword>
<dbReference type="GO" id="GO:0006423">
    <property type="term" value="P:cysteinyl-tRNA aminoacylation"/>
    <property type="evidence" value="ECO:0007669"/>
    <property type="project" value="UniProtKB-UniRule"/>
</dbReference>
<evidence type="ECO:0000256" key="5">
    <source>
        <dbReference type="ARBA" id="ARBA00022723"/>
    </source>
</evidence>
<dbReference type="InterPro" id="IPR015803">
    <property type="entry name" value="Cys-tRNA-ligase"/>
</dbReference>
<dbReference type="Gene3D" id="1.20.120.1910">
    <property type="entry name" value="Cysteine-tRNA ligase, C-terminal anti-codon recognition domain"/>
    <property type="match status" value="1"/>
</dbReference>
<proteinExistence type="inferred from homology"/>
<evidence type="ECO:0000256" key="1">
    <source>
        <dbReference type="ARBA" id="ARBA00004496"/>
    </source>
</evidence>
<keyword evidence="8 12" id="KW-0067">ATP-binding</keyword>
<feature type="binding site" evidence="12">
    <location>
        <position position="206"/>
    </location>
    <ligand>
        <name>Zn(2+)</name>
        <dbReference type="ChEBI" id="CHEBI:29105"/>
    </ligand>
</feature>
<feature type="short sequence motif" description="'HIGH' region" evidence="12">
    <location>
        <begin position="30"/>
        <end position="40"/>
    </location>
</feature>
<evidence type="ECO:0000256" key="2">
    <source>
        <dbReference type="ARBA" id="ARBA00005594"/>
    </source>
</evidence>
<dbReference type="FunCoup" id="A0A7L9FKW6">
    <property type="interactions" value="142"/>
</dbReference>
<dbReference type="RefSeq" id="WP_192819427.1">
    <property type="nucleotide sequence ID" value="NZ_CP062310.1"/>
</dbReference>
<keyword evidence="10 12" id="KW-0030">Aminoacyl-tRNA synthetase</keyword>
<dbReference type="GO" id="GO:0004817">
    <property type="term" value="F:cysteine-tRNA ligase activity"/>
    <property type="evidence" value="ECO:0007669"/>
    <property type="project" value="UniProtKB-UniRule"/>
</dbReference>
<feature type="binding site" evidence="12">
    <location>
        <position position="28"/>
    </location>
    <ligand>
        <name>Zn(2+)</name>
        <dbReference type="ChEBI" id="CHEBI:29105"/>
    </ligand>
</feature>
<comment type="similarity">
    <text evidence="2 12">Belongs to the class-I aminoacyl-tRNA synthetase family.</text>
</comment>
<dbReference type="GO" id="GO:0005737">
    <property type="term" value="C:cytoplasm"/>
    <property type="evidence" value="ECO:0007669"/>
    <property type="project" value="UniProtKB-SubCell"/>
</dbReference>
<feature type="binding site" evidence="12">
    <location>
        <position position="267"/>
    </location>
    <ligand>
        <name>ATP</name>
        <dbReference type="ChEBI" id="CHEBI:30616"/>
    </ligand>
</feature>
<dbReference type="Pfam" id="PF09190">
    <property type="entry name" value="DALR_2"/>
    <property type="match status" value="1"/>
</dbReference>